<protein>
    <submittedName>
        <fullName evidence="2">Uncharacterized protein</fullName>
    </submittedName>
</protein>
<keyword evidence="3" id="KW-1185">Reference proteome</keyword>
<feature type="region of interest" description="Disordered" evidence="1">
    <location>
        <begin position="129"/>
        <end position="155"/>
    </location>
</feature>
<gene>
    <name evidence="2" type="ORF">VFH_III104400</name>
</gene>
<evidence type="ECO:0000313" key="3">
    <source>
        <dbReference type="Proteomes" id="UP001157006"/>
    </source>
</evidence>
<dbReference type="AlphaFoldDB" id="A0AAV1A3R4"/>
<dbReference type="EMBL" id="OX451738">
    <property type="protein sequence ID" value="CAI8603834.1"/>
    <property type="molecule type" value="Genomic_DNA"/>
</dbReference>
<accession>A0AAV1A3R4</accession>
<sequence length="155" mass="18025">MPIELLKSFLSSSVLILSQRCHYFPLSHLFEFDSSSIFQHFSIHPNLCSASPSSPQHSLFRSIFFDSNPCLNLFLYIFFYFPPLYTTTHCRSQRRSSPSRSTPLRSVRCSASLRLISSDLFHSHIVQTQQKKTKPNLETKLNQSNNISRNTYMRK</sequence>
<proteinExistence type="predicted"/>
<evidence type="ECO:0000256" key="1">
    <source>
        <dbReference type="SAM" id="MobiDB-lite"/>
    </source>
</evidence>
<name>A0AAV1A3R4_VICFA</name>
<dbReference type="Proteomes" id="UP001157006">
    <property type="component" value="Chromosome 3"/>
</dbReference>
<feature type="compositionally biased region" description="Polar residues" evidence="1">
    <location>
        <begin position="139"/>
        <end position="155"/>
    </location>
</feature>
<organism evidence="2 3">
    <name type="scientific">Vicia faba</name>
    <name type="common">Broad bean</name>
    <name type="synonym">Faba vulgaris</name>
    <dbReference type="NCBI Taxonomy" id="3906"/>
    <lineage>
        <taxon>Eukaryota</taxon>
        <taxon>Viridiplantae</taxon>
        <taxon>Streptophyta</taxon>
        <taxon>Embryophyta</taxon>
        <taxon>Tracheophyta</taxon>
        <taxon>Spermatophyta</taxon>
        <taxon>Magnoliopsida</taxon>
        <taxon>eudicotyledons</taxon>
        <taxon>Gunneridae</taxon>
        <taxon>Pentapetalae</taxon>
        <taxon>rosids</taxon>
        <taxon>fabids</taxon>
        <taxon>Fabales</taxon>
        <taxon>Fabaceae</taxon>
        <taxon>Papilionoideae</taxon>
        <taxon>50 kb inversion clade</taxon>
        <taxon>NPAAA clade</taxon>
        <taxon>Hologalegina</taxon>
        <taxon>IRL clade</taxon>
        <taxon>Fabeae</taxon>
        <taxon>Vicia</taxon>
    </lineage>
</organism>
<evidence type="ECO:0000313" key="2">
    <source>
        <dbReference type="EMBL" id="CAI8603834.1"/>
    </source>
</evidence>
<reference evidence="2 3" key="1">
    <citation type="submission" date="2023-01" db="EMBL/GenBank/DDBJ databases">
        <authorList>
            <person name="Kreplak J."/>
        </authorList>
    </citation>
    <scope>NUCLEOTIDE SEQUENCE [LARGE SCALE GENOMIC DNA]</scope>
</reference>